<keyword evidence="2 6" id="KW-0812">Transmembrane</keyword>
<evidence type="ECO:0000256" key="4">
    <source>
        <dbReference type="ARBA" id="ARBA00023136"/>
    </source>
</evidence>
<evidence type="ECO:0000259" key="7">
    <source>
        <dbReference type="PROSITE" id="PS50850"/>
    </source>
</evidence>
<dbReference type="AlphaFoldDB" id="A0A918ZE68"/>
<feature type="region of interest" description="Disordered" evidence="5">
    <location>
        <begin position="121"/>
        <end position="146"/>
    </location>
</feature>
<evidence type="ECO:0000256" key="6">
    <source>
        <dbReference type="SAM" id="Phobius"/>
    </source>
</evidence>
<reference evidence="8" key="2">
    <citation type="submission" date="2020-09" db="EMBL/GenBank/DDBJ databases">
        <authorList>
            <person name="Sun Q."/>
            <person name="Zhou Y."/>
        </authorList>
    </citation>
    <scope>NUCLEOTIDE SEQUENCE</scope>
    <source>
        <strain evidence="8">CGMCC 4.7403</strain>
    </source>
</reference>
<dbReference type="PROSITE" id="PS50850">
    <property type="entry name" value="MFS"/>
    <property type="match status" value="1"/>
</dbReference>
<protein>
    <recommendedName>
        <fullName evidence="7">Major facilitator superfamily (MFS) profile domain-containing protein</fullName>
    </recommendedName>
</protein>
<keyword evidence="3 6" id="KW-1133">Transmembrane helix</keyword>
<evidence type="ECO:0000256" key="3">
    <source>
        <dbReference type="ARBA" id="ARBA00022989"/>
    </source>
</evidence>
<sequence length="146" mass="15043">MDEPFDARRADDHHPHPGRVVAVLAVAGLGSSFAFTAITPIQAHLLDLFASGREETAWAVTATLLVAAVLTPISGRLADTIGKRRVELALLALLALGSVVLAGAQALWMLALGRGLQGAATGTSSRRGSPSSATPFPRAASTPRSL</sequence>
<proteinExistence type="predicted"/>
<dbReference type="InterPro" id="IPR036259">
    <property type="entry name" value="MFS_trans_sf"/>
</dbReference>
<feature type="transmembrane region" description="Helical" evidence="6">
    <location>
        <begin position="90"/>
        <end position="111"/>
    </location>
</feature>
<dbReference type="Gene3D" id="1.20.1250.20">
    <property type="entry name" value="MFS general substrate transporter like domains"/>
    <property type="match status" value="1"/>
</dbReference>
<dbReference type="PANTHER" id="PTHR23501">
    <property type="entry name" value="MAJOR FACILITATOR SUPERFAMILY"/>
    <property type="match status" value="1"/>
</dbReference>
<name>A0A918ZE68_9ACTN</name>
<dbReference type="EMBL" id="BNAT01000030">
    <property type="protein sequence ID" value="GHE46771.1"/>
    <property type="molecule type" value="Genomic_DNA"/>
</dbReference>
<evidence type="ECO:0000256" key="2">
    <source>
        <dbReference type="ARBA" id="ARBA00022692"/>
    </source>
</evidence>
<feature type="domain" description="Major facilitator superfamily (MFS) profile" evidence="7">
    <location>
        <begin position="20"/>
        <end position="146"/>
    </location>
</feature>
<organism evidence="8 9">
    <name type="scientific">Streptomyces capitiformicae</name>
    <dbReference type="NCBI Taxonomy" id="2014920"/>
    <lineage>
        <taxon>Bacteria</taxon>
        <taxon>Bacillati</taxon>
        <taxon>Actinomycetota</taxon>
        <taxon>Actinomycetes</taxon>
        <taxon>Kitasatosporales</taxon>
        <taxon>Streptomycetaceae</taxon>
        <taxon>Streptomyces</taxon>
    </lineage>
</organism>
<comment type="caution">
    <text evidence="8">The sequence shown here is derived from an EMBL/GenBank/DDBJ whole genome shotgun (WGS) entry which is preliminary data.</text>
</comment>
<feature type="transmembrane region" description="Helical" evidence="6">
    <location>
        <begin position="58"/>
        <end position="78"/>
    </location>
</feature>
<accession>A0A918ZE68</accession>
<dbReference type="PANTHER" id="PTHR23501:SF197">
    <property type="entry name" value="COMD"/>
    <property type="match status" value="1"/>
</dbReference>
<dbReference type="GO" id="GO:0005886">
    <property type="term" value="C:plasma membrane"/>
    <property type="evidence" value="ECO:0007669"/>
    <property type="project" value="UniProtKB-SubCell"/>
</dbReference>
<dbReference type="InterPro" id="IPR011701">
    <property type="entry name" value="MFS"/>
</dbReference>
<evidence type="ECO:0000256" key="1">
    <source>
        <dbReference type="ARBA" id="ARBA00004651"/>
    </source>
</evidence>
<evidence type="ECO:0000313" key="8">
    <source>
        <dbReference type="EMBL" id="GHE46771.1"/>
    </source>
</evidence>
<dbReference type="SUPFAM" id="SSF103473">
    <property type="entry name" value="MFS general substrate transporter"/>
    <property type="match status" value="1"/>
</dbReference>
<feature type="transmembrane region" description="Helical" evidence="6">
    <location>
        <begin position="20"/>
        <end position="38"/>
    </location>
</feature>
<evidence type="ECO:0000313" key="9">
    <source>
        <dbReference type="Proteomes" id="UP000603227"/>
    </source>
</evidence>
<evidence type="ECO:0000256" key="5">
    <source>
        <dbReference type="SAM" id="MobiDB-lite"/>
    </source>
</evidence>
<feature type="compositionally biased region" description="Low complexity" evidence="5">
    <location>
        <begin position="121"/>
        <end position="135"/>
    </location>
</feature>
<dbReference type="Pfam" id="PF07690">
    <property type="entry name" value="MFS_1"/>
    <property type="match status" value="1"/>
</dbReference>
<keyword evidence="9" id="KW-1185">Reference proteome</keyword>
<dbReference type="InterPro" id="IPR020846">
    <property type="entry name" value="MFS_dom"/>
</dbReference>
<comment type="subcellular location">
    <subcellularLocation>
        <location evidence="1">Cell membrane</location>
        <topology evidence="1">Multi-pass membrane protein</topology>
    </subcellularLocation>
</comment>
<dbReference type="Proteomes" id="UP000603227">
    <property type="component" value="Unassembled WGS sequence"/>
</dbReference>
<dbReference type="GO" id="GO:0022857">
    <property type="term" value="F:transmembrane transporter activity"/>
    <property type="evidence" value="ECO:0007669"/>
    <property type="project" value="InterPro"/>
</dbReference>
<gene>
    <name evidence="8" type="ORF">GCM10017771_67580</name>
</gene>
<keyword evidence="4 6" id="KW-0472">Membrane</keyword>
<reference evidence="8" key="1">
    <citation type="journal article" date="2014" name="Int. J. Syst. Evol. Microbiol.">
        <title>Complete genome sequence of Corynebacterium casei LMG S-19264T (=DSM 44701T), isolated from a smear-ripened cheese.</title>
        <authorList>
            <consortium name="US DOE Joint Genome Institute (JGI-PGF)"/>
            <person name="Walter F."/>
            <person name="Albersmeier A."/>
            <person name="Kalinowski J."/>
            <person name="Ruckert C."/>
        </authorList>
    </citation>
    <scope>NUCLEOTIDE SEQUENCE</scope>
    <source>
        <strain evidence="8">CGMCC 4.7403</strain>
    </source>
</reference>